<dbReference type="InterPro" id="IPR021627">
    <property type="entry name" value="Mediator_Med27"/>
</dbReference>
<evidence type="ECO:0000256" key="1">
    <source>
        <dbReference type="ARBA" id="ARBA00004123"/>
    </source>
</evidence>
<name>A0A9P1J1X9_9PELO</name>
<evidence type="ECO:0000256" key="2">
    <source>
        <dbReference type="ARBA" id="ARBA00008048"/>
    </source>
</evidence>
<comment type="caution">
    <text evidence="7">The sequence shown here is derived from an EMBL/GenBank/DDBJ whole genome shotgun (WGS) entry which is preliminary data.</text>
</comment>
<evidence type="ECO:0000256" key="3">
    <source>
        <dbReference type="ARBA" id="ARBA00023015"/>
    </source>
</evidence>
<reference evidence="7" key="1">
    <citation type="submission" date="2022-11" db="EMBL/GenBank/DDBJ databases">
        <authorList>
            <person name="Kikuchi T."/>
        </authorList>
    </citation>
    <scope>NUCLEOTIDE SEQUENCE</scope>
    <source>
        <strain evidence="7">PS1010</strain>
    </source>
</reference>
<accession>A0A9P1J1X9</accession>
<protein>
    <recommendedName>
        <fullName evidence="9">Mediator of RNA polymerase II transcription subunit 27</fullName>
    </recommendedName>
</protein>
<evidence type="ECO:0008006" key="9">
    <source>
        <dbReference type="Google" id="ProtNLM"/>
    </source>
</evidence>
<comment type="similarity">
    <text evidence="2">Belongs to the Mediator complex subunit 27 family.</text>
</comment>
<sequence length="442" mass="49484">MSAPLAVPQIPTSVTASAATSSATTTTVATTAPSAPTVTTASSSMPATTNPAENESATETSTSVTETSTSTTTTSTSSTSSTTTTTTTSTTATTAAPAAPSQAQINQQMLLQLHETAKQANNCLFYTRRLRAQMVNTQQQVLNLRFNKMRNKNHQNLYQRFERMMLEVKLTFERVENCCRKLPNTIQGFDTLNAMRYLYSEEHSMDHSNVTKSLEGMIDAGNWNEGQFQTFYYLSEFLRNSNNKRRTLFLHPRIIPQIHIPSSENAGHKNFENAFRGMKKEITSKSLGIYPRIVKTTSTGMVVEIKFGVAGPDKNDKNVVYTFKYLLIEKNGVIEYINVIAPNEELYMDCDFAEKSINATQPSRYKIYKTLTKQANLNLLNSFGTANRWTSTTLTQFVTIFGKMREIFGVKCNVCNKILRDFQPPMLFDIRFPGTAIHEHCK</sequence>
<comment type="subcellular location">
    <subcellularLocation>
        <location evidence="1">Nucleus</location>
    </subcellularLocation>
</comment>
<evidence type="ECO:0000313" key="7">
    <source>
        <dbReference type="EMBL" id="CAI5454787.1"/>
    </source>
</evidence>
<dbReference type="EMBL" id="CANHGI010000006">
    <property type="protein sequence ID" value="CAI5454787.1"/>
    <property type="molecule type" value="Genomic_DNA"/>
</dbReference>
<feature type="region of interest" description="Disordered" evidence="6">
    <location>
        <begin position="1"/>
        <end position="100"/>
    </location>
</feature>
<evidence type="ECO:0000313" key="8">
    <source>
        <dbReference type="Proteomes" id="UP001152747"/>
    </source>
</evidence>
<evidence type="ECO:0000256" key="6">
    <source>
        <dbReference type="SAM" id="MobiDB-lite"/>
    </source>
</evidence>
<dbReference type="GO" id="GO:0016592">
    <property type="term" value="C:mediator complex"/>
    <property type="evidence" value="ECO:0007669"/>
    <property type="project" value="InterPro"/>
</dbReference>
<dbReference type="AlphaFoldDB" id="A0A9P1J1X9"/>
<keyword evidence="5" id="KW-0539">Nucleus</keyword>
<gene>
    <name evidence="7" type="ORF">CAMP_LOCUS17424</name>
</gene>
<feature type="compositionally biased region" description="Low complexity" evidence="6">
    <location>
        <begin position="11"/>
        <end position="49"/>
    </location>
</feature>
<evidence type="ECO:0000256" key="4">
    <source>
        <dbReference type="ARBA" id="ARBA00023163"/>
    </source>
</evidence>
<dbReference type="Proteomes" id="UP001152747">
    <property type="component" value="Unassembled WGS sequence"/>
</dbReference>
<keyword evidence="3" id="KW-0805">Transcription regulation</keyword>
<keyword evidence="4" id="KW-0804">Transcription</keyword>
<organism evidence="7 8">
    <name type="scientific">Caenorhabditis angaria</name>
    <dbReference type="NCBI Taxonomy" id="860376"/>
    <lineage>
        <taxon>Eukaryota</taxon>
        <taxon>Metazoa</taxon>
        <taxon>Ecdysozoa</taxon>
        <taxon>Nematoda</taxon>
        <taxon>Chromadorea</taxon>
        <taxon>Rhabditida</taxon>
        <taxon>Rhabditina</taxon>
        <taxon>Rhabditomorpha</taxon>
        <taxon>Rhabditoidea</taxon>
        <taxon>Rhabditidae</taxon>
        <taxon>Peloderinae</taxon>
        <taxon>Caenorhabditis</taxon>
    </lineage>
</organism>
<dbReference type="OrthoDB" id="5864140at2759"/>
<evidence type="ECO:0000256" key="5">
    <source>
        <dbReference type="ARBA" id="ARBA00023242"/>
    </source>
</evidence>
<proteinExistence type="inferred from homology"/>
<keyword evidence="8" id="KW-1185">Reference proteome</keyword>
<feature type="compositionally biased region" description="Low complexity" evidence="6">
    <location>
        <begin position="57"/>
        <end position="100"/>
    </location>
</feature>
<dbReference type="Pfam" id="PF11571">
    <property type="entry name" value="Med27"/>
    <property type="match status" value="1"/>
</dbReference>